<dbReference type="PANTHER" id="PTHR11575">
    <property type="entry name" value="5'-NUCLEOTIDASE-RELATED"/>
    <property type="match status" value="1"/>
</dbReference>
<reference evidence="1" key="1">
    <citation type="submission" date="2013-11" db="EMBL/GenBank/DDBJ databases">
        <title>Possible role of manganese superoxide dismutase in mushroom bioluminescence.</title>
        <authorList>
            <person name="Vydryakova G.A."/>
            <person name="Bissett J."/>
        </authorList>
    </citation>
    <scope>NUCLEOTIDE SEQUENCE</scope>
    <source>
        <strain evidence="1">Ssp7</strain>
    </source>
</reference>
<organism evidence="1">
    <name type="scientific">Panellus stipticus</name>
    <dbReference type="NCBI Taxonomy" id="5636"/>
    <lineage>
        <taxon>Eukaryota</taxon>
        <taxon>Fungi</taxon>
        <taxon>Dikarya</taxon>
        <taxon>Basidiomycota</taxon>
        <taxon>Agaricomycotina</taxon>
        <taxon>Agaricomycetes</taxon>
        <taxon>Agaricomycetidae</taxon>
        <taxon>Agaricales</taxon>
        <taxon>Marasmiineae</taxon>
        <taxon>Mycenaceae</taxon>
        <taxon>Panellus</taxon>
    </lineage>
</organism>
<name>A0A075E814_9AGAR</name>
<dbReference type="AlphaFoldDB" id="A0A075E814"/>
<dbReference type="PANTHER" id="PTHR11575:SF48">
    <property type="entry name" value="5'-NUCLEOTIDASE"/>
    <property type="match status" value="1"/>
</dbReference>
<accession>A0A075E814</accession>
<dbReference type="InterPro" id="IPR006179">
    <property type="entry name" value="5_nucleotidase/apyrase"/>
</dbReference>
<proteinExistence type="evidence at transcript level"/>
<feature type="non-terminal residue" evidence="1">
    <location>
        <position position="1"/>
    </location>
</feature>
<dbReference type="InterPro" id="IPR029052">
    <property type="entry name" value="Metallo-depent_PP-like"/>
</dbReference>
<protein>
    <submittedName>
        <fullName evidence="1">Metallo-dependent phosphatase</fullName>
    </submittedName>
</protein>
<dbReference type="Gene3D" id="3.60.21.10">
    <property type="match status" value="1"/>
</dbReference>
<sequence>MGSRFVAASESTSFEFAVCLVFYLIDLILEAPILHFNDVYRVAPQQNPNPGSSARETIDVTQFGAMLDDLRSQWKEQPNGVRDGLVLFSGDVFSPSVESSVTRGGHMVPVMNELKPDASVTGNHDFDFGYSHLSKLIKATTFVILHAI</sequence>
<evidence type="ECO:0000313" key="1">
    <source>
        <dbReference type="EMBL" id="AID18660.1"/>
    </source>
</evidence>
<dbReference type="GO" id="GO:0009166">
    <property type="term" value="P:nucleotide catabolic process"/>
    <property type="evidence" value="ECO:0007669"/>
    <property type="project" value="InterPro"/>
</dbReference>
<dbReference type="EMBL" id="KF846076">
    <property type="protein sequence ID" value="AID18660.1"/>
    <property type="molecule type" value="mRNA"/>
</dbReference>
<dbReference type="SUPFAM" id="SSF56300">
    <property type="entry name" value="Metallo-dependent phosphatases"/>
    <property type="match status" value="1"/>
</dbReference>
<dbReference type="GO" id="GO:0016787">
    <property type="term" value="F:hydrolase activity"/>
    <property type="evidence" value="ECO:0007669"/>
    <property type="project" value="InterPro"/>
</dbReference>